<dbReference type="AlphaFoldDB" id="A0A6N6JFR4"/>
<evidence type="ECO:0000256" key="4">
    <source>
        <dbReference type="ARBA" id="ARBA00031484"/>
    </source>
</evidence>
<dbReference type="Pfam" id="PF00639">
    <property type="entry name" value="Rotamase"/>
    <property type="match status" value="1"/>
</dbReference>
<evidence type="ECO:0000256" key="6">
    <source>
        <dbReference type="SAM" id="SignalP"/>
    </source>
</evidence>
<feature type="chain" id="PRO_5026958397" description="Parvulin-like PPIase" evidence="6">
    <location>
        <begin position="27"/>
        <end position="425"/>
    </location>
</feature>
<evidence type="ECO:0000256" key="2">
    <source>
        <dbReference type="ARBA" id="ARBA00022729"/>
    </source>
</evidence>
<evidence type="ECO:0000313" key="8">
    <source>
        <dbReference type="EMBL" id="GFE64052.1"/>
    </source>
</evidence>
<dbReference type="InterPro" id="IPR000297">
    <property type="entry name" value="PPIase_PpiC"/>
</dbReference>
<comment type="caution">
    <text evidence="8">The sequence shown here is derived from an EMBL/GenBank/DDBJ whole genome shotgun (WGS) entry which is preliminary data.</text>
</comment>
<dbReference type="SUPFAM" id="SSF109998">
    <property type="entry name" value="Triger factor/SurA peptide-binding domain-like"/>
    <property type="match status" value="1"/>
</dbReference>
<reference evidence="8 9" key="1">
    <citation type="submission" date="2019-12" db="EMBL/GenBank/DDBJ databases">
        <title>Litoreibacter badius sp. nov., a novel bacteriochlorophyll a-containing bacterium in the genus Litoreibacter.</title>
        <authorList>
            <person name="Kanamuro M."/>
            <person name="Takabe Y."/>
            <person name="Mori K."/>
            <person name="Takaichi S."/>
            <person name="Hanada S."/>
        </authorList>
    </citation>
    <scope>NUCLEOTIDE SEQUENCE [LARGE SCALE GENOMIC DNA]</scope>
    <source>
        <strain evidence="8 9">K6</strain>
    </source>
</reference>
<dbReference type="PROSITE" id="PS50198">
    <property type="entry name" value="PPIC_PPIASE_2"/>
    <property type="match status" value="1"/>
</dbReference>
<dbReference type="PANTHER" id="PTHR47637">
    <property type="entry name" value="CHAPERONE SURA"/>
    <property type="match status" value="1"/>
</dbReference>
<organism evidence="8 9">
    <name type="scientific">Litoreibacter roseus</name>
    <dbReference type="NCBI Taxonomy" id="2601869"/>
    <lineage>
        <taxon>Bacteria</taxon>
        <taxon>Pseudomonadati</taxon>
        <taxon>Pseudomonadota</taxon>
        <taxon>Alphaproteobacteria</taxon>
        <taxon>Rhodobacterales</taxon>
        <taxon>Roseobacteraceae</taxon>
        <taxon>Litoreibacter</taxon>
    </lineage>
</organism>
<dbReference type="GO" id="GO:0003755">
    <property type="term" value="F:peptidyl-prolyl cis-trans isomerase activity"/>
    <property type="evidence" value="ECO:0007669"/>
    <property type="project" value="UniProtKB-KW"/>
</dbReference>
<accession>A0A6N6JFR4</accession>
<dbReference type="SUPFAM" id="SSF54534">
    <property type="entry name" value="FKBP-like"/>
    <property type="match status" value="1"/>
</dbReference>
<evidence type="ECO:0000256" key="3">
    <source>
        <dbReference type="ARBA" id="ARBA00030642"/>
    </source>
</evidence>
<keyword evidence="2 6" id="KW-0732">Signal</keyword>
<dbReference type="InterPro" id="IPR046357">
    <property type="entry name" value="PPIase_dom_sf"/>
</dbReference>
<evidence type="ECO:0000259" key="7">
    <source>
        <dbReference type="PROSITE" id="PS50198"/>
    </source>
</evidence>
<dbReference type="Proteomes" id="UP000436822">
    <property type="component" value="Unassembled WGS sequence"/>
</dbReference>
<sequence length="425" mass="46125">MTYSHASRPVFNRLSSLALMLSLAFAAACIGQGAAGQESPFATAVSVNGLSITNYEVDQRRALLTLLRAPGDLTELAREQLIEDRLRESATRAAGITATPEQIRAGMEEFAGRANLSANQFISELANRGVPEETFRDFVSSGIAWRQLVRGRFGPRVAVSDAELDRALSLSTQSRGGVRVLLSEIIVPIREGREDEARALVQRLSETIESEAAFSAAAREYSATPTRARGGRLDWLPIGRLPPALRGQVLTLAPGEVTEPVNLGPGIAIFQLRDLEETDGTPSETLALEYVSILIPTAGGTDLSQAGRYDALYDTCDDLYEPAQSMADGQFTRDVLPASEVPADIALELARLDPDESSAALTRQNGAFRLYLKLCARTVDVPVNEDGEAIDLRAQTREQIFQRRLTSFADSYLEELRADAIIVEG</sequence>
<evidence type="ECO:0000313" key="9">
    <source>
        <dbReference type="Proteomes" id="UP000436822"/>
    </source>
</evidence>
<keyword evidence="9" id="KW-1185">Reference proteome</keyword>
<dbReference type="PANTHER" id="PTHR47637:SF1">
    <property type="entry name" value="CHAPERONE SURA"/>
    <property type="match status" value="1"/>
</dbReference>
<feature type="signal peptide" evidence="6">
    <location>
        <begin position="1"/>
        <end position="26"/>
    </location>
</feature>
<gene>
    <name evidence="8" type="ORF">KIN_11260</name>
</gene>
<protein>
    <recommendedName>
        <fullName evidence="1">Parvulin-like PPIase</fullName>
    </recommendedName>
    <alternativeName>
        <fullName evidence="3">Peptidyl-prolyl cis-trans isomerase plp</fullName>
    </alternativeName>
    <alternativeName>
        <fullName evidence="4">Rotamase plp</fullName>
    </alternativeName>
</protein>
<evidence type="ECO:0000256" key="1">
    <source>
        <dbReference type="ARBA" id="ARBA00018370"/>
    </source>
</evidence>
<dbReference type="EMBL" id="BLJE01000001">
    <property type="protein sequence ID" value="GFE64052.1"/>
    <property type="molecule type" value="Genomic_DNA"/>
</dbReference>
<dbReference type="InterPro" id="IPR050280">
    <property type="entry name" value="OMP_Chaperone_SurA"/>
</dbReference>
<dbReference type="InterPro" id="IPR027304">
    <property type="entry name" value="Trigger_fact/SurA_dom_sf"/>
</dbReference>
<dbReference type="Gene3D" id="1.10.4030.10">
    <property type="entry name" value="Porin chaperone SurA, peptide-binding domain"/>
    <property type="match status" value="1"/>
</dbReference>
<keyword evidence="5" id="KW-0697">Rotamase</keyword>
<feature type="domain" description="PpiC" evidence="7">
    <location>
        <begin position="177"/>
        <end position="274"/>
    </location>
</feature>
<proteinExistence type="predicted"/>
<name>A0A6N6JFR4_9RHOB</name>
<evidence type="ECO:0000256" key="5">
    <source>
        <dbReference type="PROSITE-ProRule" id="PRU00278"/>
    </source>
</evidence>
<keyword evidence="5" id="KW-0413">Isomerase</keyword>
<dbReference type="Gene3D" id="3.10.50.40">
    <property type="match status" value="1"/>
</dbReference>